<reference evidence="1" key="1">
    <citation type="journal article" date="2021" name="Proc. Natl. Acad. Sci. U.S.A.">
        <title>A Catalog of Tens of Thousands of Viruses from Human Metagenomes Reveals Hidden Associations with Chronic Diseases.</title>
        <authorList>
            <person name="Tisza M.J."/>
            <person name="Buck C.B."/>
        </authorList>
    </citation>
    <scope>NUCLEOTIDE SEQUENCE</scope>
    <source>
        <strain evidence="1">CtDzM5</strain>
    </source>
</reference>
<name>A0A8S5V8L5_9CAUD</name>
<protein>
    <submittedName>
        <fullName evidence="1">Uncharacterized protein</fullName>
    </submittedName>
</protein>
<sequence>MQALEKTADAPGSGQKWRRKKVCKSCYWLRKIDCVGDGWDGKCCTYTYNTNRFREIPATDDYCAYYLKKKRRQQCFEL</sequence>
<proteinExistence type="predicted"/>
<organism evidence="1">
    <name type="scientific">Myoviridae sp. ctDzM5</name>
    <dbReference type="NCBI Taxonomy" id="2825058"/>
    <lineage>
        <taxon>Viruses</taxon>
        <taxon>Duplodnaviria</taxon>
        <taxon>Heunggongvirae</taxon>
        <taxon>Uroviricota</taxon>
        <taxon>Caudoviricetes</taxon>
    </lineage>
</organism>
<accession>A0A8S5V8L5</accession>
<dbReference type="EMBL" id="BK016220">
    <property type="protein sequence ID" value="DAG02979.1"/>
    <property type="molecule type" value="Genomic_DNA"/>
</dbReference>
<evidence type="ECO:0000313" key="1">
    <source>
        <dbReference type="EMBL" id="DAG02979.1"/>
    </source>
</evidence>